<evidence type="ECO:0000256" key="11">
    <source>
        <dbReference type="ARBA" id="ARBA00069372"/>
    </source>
</evidence>
<dbReference type="InterPro" id="IPR008927">
    <property type="entry name" value="6-PGluconate_DH-like_C_sf"/>
</dbReference>
<feature type="binding site" evidence="16">
    <location>
        <position position="268"/>
    </location>
    <ligand>
        <name>NAD(+)</name>
        <dbReference type="ChEBI" id="CHEBI:57540"/>
    </ligand>
</feature>
<dbReference type="NCBIfam" id="NF000946">
    <property type="entry name" value="PRK00094.2-4"/>
    <property type="match status" value="1"/>
</dbReference>
<dbReference type="Gene3D" id="3.40.50.720">
    <property type="entry name" value="NAD(P)-binding Rossmann-like Domain"/>
    <property type="match status" value="1"/>
</dbReference>
<dbReference type="PANTHER" id="PTHR11728:SF1">
    <property type="entry name" value="GLYCEROL-3-PHOSPHATE DEHYDROGENASE [NAD(+)] 2, CHLOROPLASTIC"/>
    <property type="match status" value="1"/>
</dbReference>
<proteinExistence type="inferred from homology"/>
<reference evidence="20 21" key="1">
    <citation type="journal article" date="2013" name="Genome Announc.">
        <title>Complete genome sequence of Simiduia agarivorans SA1(T), a marine bacterium able to degrade a variety of polysaccharides.</title>
        <authorList>
            <person name="Lin S.Y."/>
            <person name="Shieh W.Y."/>
            <person name="Chen J.S."/>
            <person name="Tang S.L."/>
        </authorList>
    </citation>
    <scope>NUCLEOTIDE SEQUENCE [LARGE SCALE GENOMIC DNA]</scope>
    <source>
        <strain evidence="21">DSM 21679 / JCM 13881 / BCRC 17597 / SA1</strain>
    </source>
</reference>
<evidence type="ECO:0000256" key="8">
    <source>
        <dbReference type="ARBA" id="ARBA00023264"/>
    </source>
</evidence>
<dbReference type="NCBIfam" id="NF000940">
    <property type="entry name" value="PRK00094.1-2"/>
    <property type="match status" value="1"/>
</dbReference>
<dbReference type="GO" id="GO:0005975">
    <property type="term" value="P:carbohydrate metabolic process"/>
    <property type="evidence" value="ECO:0007669"/>
    <property type="project" value="InterPro"/>
</dbReference>
<evidence type="ECO:0000259" key="18">
    <source>
        <dbReference type="Pfam" id="PF01210"/>
    </source>
</evidence>
<dbReference type="InterPro" id="IPR006109">
    <property type="entry name" value="G3P_DH_NAD-dep_C"/>
</dbReference>
<comment type="catalytic activity">
    <reaction evidence="9">
        <text>sn-glycerol 3-phosphate + NADP(+) = dihydroxyacetone phosphate + NADPH + H(+)</text>
        <dbReference type="Rhea" id="RHEA:11096"/>
        <dbReference type="ChEBI" id="CHEBI:15378"/>
        <dbReference type="ChEBI" id="CHEBI:57597"/>
        <dbReference type="ChEBI" id="CHEBI:57642"/>
        <dbReference type="ChEBI" id="CHEBI:57783"/>
        <dbReference type="ChEBI" id="CHEBI:58349"/>
        <dbReference type="EC" id="1.1.1.94"/>
    </reaction>
    <physiologicalReaction direction="right-to-left" evidence="9">
        <dbReference type="Rhea" id="RHEA:11098"/>
    </physiologicalReaction>
</comment>
<feature type="binding site" evidence="13">
    <location>
        <position position="269"/>
    </location>
    <ligand>
        <name>sn-glycerol 3-phosphate</name>
        <dbReference type="ChEBI" id="CHEBI:57597"/>
    </ligand>
</feature>
<keyword evidence="4 13" id="KW-0560">Oxidoreductase</keyword>
<evidence type="ECO:0000256" key="14">
    <source>
        <dbReference type="PIRSR" id="PIRSR000114-1"/>
    </source>
</evidence>
<dbReference type="GO" id="GO:0046167">
    <property type="term" value="P:glycerol-3-phosphate biosynthetic process"/>
    <property type="evidence" value="ECO:0007669"/>
    <property type="project" value="UniProtKB-UniRule"/>
</dbReference>
<feature type="binding site" evidence="13">
    <location>
        <position position="153"/>
    </location>
    <ligand>
        <name>NADPH</name>
        <dbReference type="ChEBI" id="CHEBI:57783"/>
    </ligand>
</feature>
<feature type="binding site" evidence="15">
    <location>
        <position position="121"/>
    </location>
    <ligand>
        <name>substrate</name>
    </ligand>
</feature>
<evidence type="ECO:0000256" key="1">
    <source>
        <dbReference type="ARBA" id="ARBA00011009"/>
    </source>
</evidence>
<dbReference type="HOGENOM" id="CLU_033449_0_2_6"/>
<evidence type="ECO:0000256" key="10">
    <source>
        <dbReference type="ARBA" id="ARBA00066687"/>
    </source>
</evidence>
<evidence type="ECO:0000256" key="12">
    <source>
        <dbReference type="ARBA" id="ARBA00080511"/>
    </source>
</evidence>
<dbReference type="OrthoDB" id="9812273at2"/>
<feature type="binding site" evidence="13">
    <location>
        <position position="121"/>
    </location>
    <ligand>
        <name>sn-glycerol 3-phosphate</name>
        <dbReference type="ChEBI" id="CHEBI:57597"/>
    </ligand>
</feature>
<evidence type="ECO:0000313" key="20">
    <source>
        <dbReference type="EMBL" id="AFU97552.1"/>
    </source>
</evidence>
<keyword evidence="5 13" id="KW-0520">NAD</keyword>
<comment type="caution">
    <text evidence="13">Lacks conserved residue(s) required for the propagation of feature annotation.</text>
</comment>
<evidence type="ECO:0000256" key="13">
    <source>
        <dbReference type="HAMAP-Rule" id="MF_00394"/>
    </source>
</evidence>
<dbReference type="GO" id="GO:0141152">
    <property type="term" value="F:glycerol-3-phosphate dehydrogenase (NAD+) activity"/>
    <property type="evidence" value="ECO:0007669"/>
    <property type="project" value="RHEA"/>
</dbReference>
<keyword evidence="6 13" id="KW-0443">Lipid metabolism</keyword>
<feature type="binding site" evidence="16">
    <location>
        <position position="153"/>
    </location>
    <ligand>
        <name>NAD(+)</name>
        <dbReference type="ChEBI" id="CHEBI:57540"/>
    </ligand>
</feature>
<feature type="binding site" evidence="13">
    <location>
        <position position="121"/>
    </location>
    <ligand>
        <name>NADPH</name>
        <dbReference type="ChEBI" id="CHEBI:57783"/>
    </ligand>
</feature>
<dbReference type="KEGG" id="saga:M5M_01625"/>
<dbReference type="Proteomes" id="UP000000466">
    <property type="component" value="Chromosome"/>
</dbReference>
<feature type="binding site" evidence="16">
    <location>
        <begin position="23"/>
        <end position="28"/>
    </location>
    <ligand>
        <name>NAD(+)</name>
        <dbReference type="ChEBI" id="CHEBI:57540"/>
    </ligand>
</feature>
<organism evidence="20 21">
    <name type="scientific">Simiduia agarivorans (strain DSM 21679 / JCM 13881 / BCRC 17597 / SA1)</name>
    <dbReference type="NCBI Taxonomy" id="1117647"/>
    <lineage>
        <taxon>Bacteria</taxon>
        <taxon>Pseudomonadati</taxon>
        <taxon>Pseudomonadota</taxon>
        <taxon>Gammaproteobacteria</taxon>
        <taxon>Cellvibrionales</taxon>
        <taxon>Cellvibrionaceae</taxon>
        <taxon>Simiduia</taxon>
    </lineage>
</organism>
<dbReference type="InterPro" id="IPR011128">
    <property type="entry name" value="G3P_DH_NAD-dep_N"/>
</dbReference>
<feature type="binding site" evidence="13">
    <location>
        <position position="292"/>
    </location>
    <ligand>
        <name>NADPH</name>
        <dbReference type="ChEBI" id="CHEBI:57783"/>
    </ligand>
</feature>
<dbReference type="eggNOG" id="COG0240">
    <property type="taxonomic scope" value="Bacteria"/>
</dbReference>
<feature type="domain" description="Glycerol-3-phosphate dehydrogenase NAD-dependent C-terminal" evidence="19">
    <location>
        <begin position="193"/>
        <end position="332"/>
    </location>
</feature>
<dbReference type="PANTHER" id="PTHR11728">
    <property type="entry name" value="GLYCEROL-3-PHOSPHATE DEHYDROGENASE"/>
    <property type="match status" value="1"/>
</dbReference>
<dbReference type="FunFam" id="1.10.1040.10:FF:000001">
    <property type="entry name" value="Glycerol-3-phosphate dehydrogenase [NAD(P)+]"/>
    <property type="match status" value="1"/>
</dbReference>
<comment type="pathway">
    <text evidence="13">Membrane lipid metabolism; glycerophospholipid metabolism.</text>
</comment>
<feature type="binding site" evidence="13">
    <location>
        <position position="64"/>
    </location>
    <ligand>
        <name>NADPH</name>
        <dbReference type="ChEBI" id="CHEBI:57783"/>
    </ligand>
</feature>
<evidence type="ECO:0000256" key="5">
    <source>
        <dbReference type="ARBA" id="ARBA00023027"/>
    </source>
</evidence>
<name>K4KUA9_SIMAS</name>
<dbReference type="Gene3D" id="1.10.1040.10">
    <property type="entry name" value="N-(1-d-carboxylethyl)-l-norvaline Dehydrogenase, domain 2"/>
    <property type="match status" value="1"/>
</dbReference>
<dbReference type="NCBIfam" id="NF000942">
    <property type="entry name" value="PRK00094.1-4"/>
    <property type="match status" value="1"/>
</dbReference>
<feature type="binding site" evidence="13">
    <location>
        <position position="257"/>
    </location>
    <ligand>
        <name>sn-glycerol 3-phosphate</name>
        <dbReference type="ChEBI" id="CHEBI:57597"/>
    </ligand>
</feature>
<dbReference type="Pfam" id="PF01210">
    <property type="entry name" value="NAD_Gly3P_dh_N"/>
    <property type="match status" value="1"/>
</dbReference>
<dbReference type="EC" id="1.1.1.94" evidence="10 13"/>
<dbReference type="PROSITE" id="PS00957">
    <property type="entry name" value="NAD_G3PDH"/>
    <property type="match status" value="1"/>
</dbReference>
<dbReference type="EMBL" id="CP003746">
    <property type="protein sequence ID" value="AFU97552.1"/>
    <property type="molecule type" value="Genomic_DNA"/>
</dbReference>
<dbReference type="Pfam" id="PF07479">
    <property type="entry name" value="NAD_Gly3P_dh_C"/>
    <property type="match status" value="1"/>
</dbReference>
<evidence type="ECO:0000256" key="16">
    <source>
        <dbReference type="PIRSR" id="PIRSR000114-3"/>
    </source>
</evidence>
<feature type="binding site" evidence="13">
    <location>
        <position position="149"/>
    </location>
    <ligand>
        <name>sn-glycerol 3-phosphate</name>
        <dbReference type="ChEBI" id="CHEBI:57597"/>
    </ligand>
</feature>
<feature type="binding site" evidence="13">
    <location>
        <position position="26"/>
    </location>
    <ligand>
        <name>NADPH</name>
        <dbReference type="ChEBI" id="CHEBI:57783"/>
    </ligand>
</feature>
<evidence type="ECO:0000256" key="4">
    <source>
        <dbReference type="ARBA" id="ARBA00023002"/>
    </source>
</evidence>
<dbReference type="SUPFAM" id="SSF51735">
    <property type="entry name" value="NAD(P)-binding Rossmann-fold domains"/>
    <property type="match status" value="1"/>
</dbReference>
<evidence type="ECO:0000256" key="7">
    <source>
        <dbReference type="ARBA" id="ARBA00023209"/>
    </source>
</evidence>
<keyword evidence="21" id="KW-1185">Reference proteome</keyword>
<dbReference type="AlphaFoldDB" id="K4KUA9"/>
<comment type="function">
    <text evidence="13">Catalyzes the reduction of the glycolytic intermediate dihydroxyacetone phosphate (DHAP) to sn-glycerol 3-phosphate (G3P), the key precursor for phospholipid synthesis.</text>
</comment>
<dbReference type="GO" id="GO:0051287">
    <property type="term" value="F:NAD binding"/>
    <property type="evidence" value="ECO:0007669"/>
    <property type="project" value="InterPro"/>
</dbReference>
<dbReference type="PRINTS" id="PR00077">
    <property type="entry name" value="GPDHDRGNASE"/>
</dbReference>
<feature type="binding site" evidence="13">
    <location>
        <position position="268"/>
    </location>
    <ligand>
        <name>NADPH</name>
        <dbReference type="ChEBI" id="CHEBI:57783"/>
    </ligand>
</feature>
<comment type="similarity">
    <text evidence="1 13 17">Belongs to the NAD-dependent glycerol-3-phosphate dehydrogenase family.</text>
</comment>
<evidence type="ECO:0000256" key="17">
    <source>
        <dbReference type="RuleBase" id="RU000437"/>
    </source>
</evidence>
<feature type="domain" description="Glycerol-3-phosphate dehydrogenase NAD-dependent N-terminal" evidence="18">
    <location>
        <begin position="19"/>
        <end position="171"/>
    </location>
</feature>
<gene>
    <name evidence="13 20" type="primary">gpsA</name>
    <name evidence="20" type="ordered locus">M5M_01625</name>
</gene>
<keyword evidence="13" id="KW-0963">Cytoplasm</keyword>
<feature type="binding site" evidence="13">
    <location>
        <position position="47"/>
    </location>
    <ligand>
        <name>NADPH</name>
        <dbReference type="ChEBI" id="CHEBI:57783"/>
    </ligand>
</feature>
<dbReference type="InterPro" id="IPR006168">
    <property type="entry name" value="G3P_DH_NAD-dep"/>
</dbReference>
<feature type="binding site" evidence="15">
    <location>
        <begin position="268"/>
        <end position="269"/>
    </location>
    <ligand>
        <name>substrate</name>
    </ligand>
</feature>
<dbReference type="RefSeq" id="WP_015045725.1">
    <property type="nucleotide sequence ID" value="NC_018868.3"/>
</dbReference>
<dbReference type="STRING" id="1117647.M5M_01625"/>
<keyword evidence="7 13" id="KW-0594">Phospholipid biosynthesis</keyword>
<evidence type="ECO:0000313" key="21">
    <source>
        <dbReference type="Proteomes" id="UP000000466"/>
    </source>
</evidence>
<dbReference type="GO" id="GO:0046474">
    <property type="term" value="P:glycerophospholipid biosynthetic process"/>
    <property type="evidence" value="ECO:0007669"/>
    <property type="project" value="TreeGrafter"/>
</dbReference>
<dbReference type="SUPFAM" id="SSF48179">
    <property type="entry name" value="6-phosphogluconate dehydrogenase C-terminal domain-like"/>
    <property type="match status" value="1"/>
</dbReference>
<protein>
    <recommendedName>
        <fullName evidence="11 13">Glycerol-3-phosphate dehydrogenase [NAD(P)+]</fullName>
        <ecNumber evidence="10 13">1.1.1.94</ecNumber>
    </recommendedName>
    <alternativeName>
        <fullName evidence="13">NAD(P)(+)-dependent glycerol-3-phosphate dehydrogenase</fullName>
    </alternativeName>
    <alternativeName>
        <fullName evidence="12 13">NAD(P)H-dependent dihydroxyacetone-phosphate reductase</fullName>
    </alternativeName>
</protein>
<feature type="binding site" evidence="13">
    <location>
        <position position="268"/>
    </location>
    <ligand>
        <name>sn-glycerol 3-phosphate</name>
        <dbReference type="ChEBI" id="CHEBI:57597"/>
    </ligand>
</feature>
<evidence type="ECO:0000256" key="6">
    <source>
        <dbReference type="ARBA" id="ARBA00023098"/>
    </source>
</evidence>
<dbReference type="InterPro" id="IPR036291">
    <property type="entry name" value="NAD(P)-bd_dom_sf"/>
</dbReference>
<dbReference type="GO" id="GO:0141153">
    <property type="term" value="F:glycerol-3-phosphate dehydrogenase (NADP+) activity"/>
    <property type="evidence" value="ECO:0007669"/>
    <property type="project" value="RHEA"/>
</dbReference>
<feature type="binding site" evidence="13">
    <location>
        <position position="204"/>
    </location>
    <ligand>
        <name>sn-glycerol 3-phosphate</name>
        <dbReference type="ChEBI" id="CHEBI:57597"/>
    </ligand>
</feature>
<dbReference type="PIRSF" id="PIRSF000114">
    <property type="entry name" value="Glycerol-3-P_dh"/>
    <property type="match status" value="1"/>
</dbReference>
<dbReference type="UniPathway" id="UPA00940"/>
<evidence type="ECO:0000256" key="9">
    <source>
        <dbReference type="ARBA" id="ARBA00052716"/>
    </source>
</evidence>
<feature type="binding site" evidence="13">
    <location>
        <position position="294"/>
    </location>
    <ligand>
        <name>NADPH</name>
        <dbReference type="ChEBI" id="CHEBI:57783"/>
    </ligand>
</feature>
<feature type="binding site" evidence="13">
    <location>
        <position position="27"/>
    </location>
    <ligand>
        <name>NADPH</name>
        <dbReference type="ChEBI" id="CHEBI:57783"/>
    </ligand>
</feature>
<dbReference type="HAMAP" id="MF_00394">
    <property type="entry name" value="NAD_Glyc3P_dehydrog"/>
    <property type="match status" value="1"/>
</dbReference>
<keyword evidence="3 13" id="KW-0521">NADP</keyword>
<keyword evidence="2 13" id="KW-0444">Lipid biosynthesis</keyword>
<feature type="binding site" evidence="13">
    <location>
        <position position="267"/>
    </location>
    <ligand>
        <name>sn-glycerol 3-phosphate</name>
        <dbReference type="ChEBI" id="CHEBI:57597"/>
    </ligand>
</feature>
<comment type="catalytic activity">
    <reaction evidence="13">
        <text>sn-glycerol 3-phosphate + NAD(+) = dihydroxyacetone phosphate + NADH + H(+)</text>
        <dbReference type="Rhea" id="RHEA:11092"/>
        <dbReference type="ChEBI" id="CHEBI:15378"/>
        <dbReference type="ChEBI" id="CHEBI:57540"/>
        <dbReference type="ChEBI" id="CHEBI:57597"/>
        <dbReference type="ChEBI" id="CHEBI:57642"/>
        <dbReference type="ChEBI" id="CHEBI:57945"/>
        <dbReference type="EC" id="1.1.1.94"/>
    </reaction>
</comment>
<sequence length="352" mass="37286">MNAEHQAGQVQPVSEKVRVAVLGGGSFGTAIANISATNGNPTRLWMRDSARAALCQQERENRHYIPGYRFAESLTATADLTAAVGDADIVFVSVPSSGFREVVNQIKPLVRSDALMVSTTKGIEGLGFTLMSEILAECMPGHKIGVLSGPNFAKEIVERQQTGTVIASDHADLIQRVQKTLSSSYFRVYANADRRGVELAGALKNIYAIISGMAYALGAGSNTHAMLITRSLAEMSRLAVQLGANPMTFLGLAGVGDLILTCTSDLSRNYRVGYALGKGEALEDIVASLGQVAEGVNTLQVVAEKAKAMGVYMPLVAGLYAVIFKGIPISEVAHKLMVGEQNTDVEFMGSAS</sequence>
<dbReference type="GO" id="GO:0046168">
    <property type="term" value="P:glycerol-3-phosphate catabolic process"/>
    <property type="evidence" value="ECO:0007669"/>
    <property type="project" value="InterPro"/>
</dbReference>
<evidence type="ECO:0000256" key="15">
    <source>
        <dbReference type="PIRSR" id="PIRSR000114-2"/>
    </source>
</evidence>
<feature type="active site" description="Proton acceptor" evidence="13 14">
    <location>
        <position position="204"/>
    </location>
</feature>
<dbReference type="InterPro" id="IPR013328">
    <property type="entry name" value="6PGD_dom2"/>
</dbReference>
<keyword evidence="8 13" id="KW-1208">Phospholipid metabolism</keyword>
<keyword evidence="13" id="KW-0547">Nucleotide-binding</keyword>
<accession>K4KUA9</accession>
<evidence type="ECO:0000256" key="3">
    <source>
        <dbReference type="ARBA" id="ARBA00022857"/>
    </source>
</evidence>
<dbReference type="GO" id="GO:0005829">
    <property type="term" value="C:cytosol"/>
    <property type="evidence" value="ECO:0007669"/>
    <property type="project" value="TreeGrafter"/>
</dbReference>
<comment type="subcellular location">
    <subcellularLocation>
        <location evidence="13">Cytoplasm</location>
    </subcellularLocation>
</comment>
<dbReference type="FunFam" id="3.40.50.720:FF:000019">
    <property type="entry name" value="Glycerol-3-phosphate dehydrogenase [NAD(P)+]"/>
    <property type="match status" value="1"/>
</dbReference>
<evidence type="ECO:0000256" key="2">
    <source>
        <dbReference type="ARBA" id="ARBA00022516"/>
    </source>
</evidence>
<evidence type="ECO:0000259" key="19">
    <source>
        <dbReference type="Pfam" id="PF07479"/>
    </source>
</evidence>